<evidence type="ECO:0000256" key="6">
    <source>
        <dbReference type="ARBA" id="ARBA00022777"/>
    </source>
</evidence>
<keyword evidence="11" id="KW-1185">Reference proteome</keyword>
<evidence type="ECO:0000256" key="2">
    <source>
        <dbReference type="ARBA" id="ARBA00004370"/>
    </source>
</evidence>
<reference evidence="10 11" key="1">
    <citation type="submission" date="2021-08" db="EMBL/GenBank/DDBJ databases">
        <title>Complete genome sequence of Leptospira kobayashii strain E30.</title>
        <authorList>
            <person name="Nakao R."/>
            <person name="Nakamura S."/>
            <person name="Masuzawa T."/>
            <person name="Koizumi N."/>
        </authorList>
    </citation>
    <scope>NUCLEOTIDE SEQUENCE [LARGE SCALE GENOMIC DNA]</scope>
    <source>
        <strain evidence="10 11">E30</strain>
    </source>
</reference>
<keyword evidence="6" id="KW-0418">Kinase</keyword>
<dbReference type="PRINTS" id="PR00344">
    <property type="entry name" value="BCTRLSENSOR"/>
</dbReference>
<dbReference type="PANTHER" id="PTHR43065">
    <property type="entry name" value="SENSOR HISTIDINE KINASE"/>
    <property type="match status" value="1"/>
</dbReference>
<dbReference type="Gene3D" id="3.30.565.10">
    <property type="entry name" value="Histidine kinase-like ATPase, C-terminal domain"/>
    <property type="match status" value="1"/>
</dbReference>
<dbReference type="InterPro" id="IPR003594">
    <property type="entry name" value="HATPase_dom"/>
</dbReference>
<name>A0ABM7ULC3_9LEPT</name>
<evidence type="ECO:0000256" key="4">
    <source>
        <dbReference type="ARBA" id="ARBA00022553"/>
    </source>
</evidence>
<dbReference type="SUPFAM" id="SSF47384">
    <property type="entry name" value="Homodimeric domain of signal transducing histidine kinase"/>
    <property type="match status" value="1"/>
</dbReference>
<dbReference type="Pfam" id="PF02518">
    <property type="entry name" value="HATPase_c"/>
    <property type="match status" value="1"/>
</dbReference>
<dbReference type="CDD" id="cd00082">
    <property type="entry name" value="HisKA"/>
    <property type="match status" value="1"/>
</dbReference>
<dbReference type="PROSITE" id="PS50885">
    <property type="entry name" value="HAMP"/>
    <property type="match status" value="1"/>
</dbReference>
<dbReference type="SUPFAM" id="SSF158472">
    <property type="entry name" value="HAMP domain-like"/>
    <property type="match status" value="1"/>
</dbReference>
<evidence type="ECO:0000259" key="8">
    <source>
        <dbReference type="PROSITE" id="PS50109"/>
    </source>
</evidence>
<comment type="subcellular location">
    <subcellularLocation>
        <location evidence="2">Membrane</location>
    </subcellularLocation>
</comment>
<dbReference type="InterPro" id="IPR005467">
    <property type="entry name" value="His_kinase_dom"/>
</dbReference>
<sequence length="663" mass="75194">MEFFVPIQSSESFFIQLSILSIAVTLSIQLLVTLIVLVIKYGKANGTTKSKYRNFIFAALSILFLAVLDVFFDLDLMHKEIYLFILTNVTIFAVTAVIMTGLSQDNIPTSVGFKIMTFNVTLIYLVLSVVANILFARYRSDFETNLEREKIIVKTQIEEGIKFPIIYQSEFVLETENKVFLINKPNLSIHNPFFQNERITIPNRFQIEVVTNTAKGVYWLSDFNANNKNYVIGISYLDYRKSIASIVLWLIFTLTISLFSVFLLYPVLHKNNIITPLNRLLEGIRKMQAGDLDVKVSVQTRDEIGEITKSFNQMIQRVKNSHLGLEDKIRQRTRELQDKLVELGNTQSQLLQAERLSTLGKIAASVAHEINNPLAAIKASASFLRNEESNEFPNQKDQNDDMNYKLATEILNEEKNQFNSDGGLRLKRKRELSKFFASIGFSEPASVADTCSDLGIESIPETHKILFQSEKGKQMFIDLLDKKQRNFHLSLIETAVDRASKIVFALKHYSYSGPKENKIQFSLTDGIDSVLLMYSSSWKQGIQIETDYRDNAQILGYPDELIQVWTNLLYNAVQACPSQKGKIKIFVGKIKDEITITIRDNGKGIPEEHLTQIFEPFFTTKELGMGTGLGLSTVKKIVDNHGGKIIVQSEPGNTSFSISLPFL</sequence>
<dbReference type="InterPro" id="IPR004358">
    <property type="entry name" value="Sig_transdc_His_kin-like_C"/>
</dbReference>
<evidence type="ECO:0000313" key="11">
    <source>
        <dbReference type="Proteomes" id="UP000245263"/>
    </source>
</evidence>
<dbReference type="InterPro" id="IPR003661">
    <property type="entry name" value="HisK_dim/P_dom"/>
</dbReference>
<keyword evidence="7" id="KW-0472">Membrane</keyword>
<feature type="transmembrane region" description="Helical" evidence="7">
    <location>
        <begin position="246"/>
        <end position="268"/>
    </location>
</feature>
<dbReference type="EC" id="2.7.13.3" evidence="3"/>
<keyword evidence="7" id="KW-0812">Transmembrane</keyword>
<dbReference type="CDD" id="cd06225">
    <property type="entry name" value="HAMP"/>
    <property type="match status" value="1"/>
</dbReference>
<dbReference type="PROSITE" id="PS50109">
    <property type="entry name" value="HIS_KIN"/>
    <property type="match status" value="1"/>
</dbReference>
<dbReference type="EMBL" id="AP025028">
    <property type="protein sequence ID" value="BDA79764.1"/>
    <property type="molecule type" value="Genomic_DNA"/>
</dbReference>
<evidence type="ECO:0000259" key="9">
    <source>
        <dbReference type="PROSITE" id="PS50885"/>
    </source>
</evidence>
<dbReference type="PANTHER" id="PTHR43065:SF48">
    <property type="entry name" value="HISTIDINE KINASE"/>
    <property type="match status" value="1"/>
</dbReference>
<proteinExistence type="predicted"/>
<feature type="domain" description="Histidine kinase" evidence="8">
    <location>
        <begin position="365"/>
        <end position="663"/>
    </location>
</feature>
<feature type="transmembrane region" description="Helical" evidence="7">
    <location>
        <begin position="55"/>
        <end position="74"/>
    </location>
</feature>
<evidence type="ECO:0000256" key="1">
    <source>
        <dbReference type="ARBA" id="ARBA00000085"/>
    </source>
</evidence>
<dbReference type="Pfam" id="PF00512">
    <property type="entry name" value="HisKA"/>
    <property type="match status" value="1"/>
</dbReference>
<dbReference type="SMART" id="SM00387">
    <property type="entry name" value="HATPase_c"/>
    <property type="match status" value="1"/>
</dbReference>
<comment type="catalytic activity">
    <reaction evidence="1">
        <text>ATP + protein L-histidine = ADP + protein N-phospho-L-histidine.</text>
        <dbReference type="EC" id="2.7.13.3"/>
    </reaction>
</comment>
<feature type="domain" description="HAMP" evidence="9">
    <location>
        <begin position="271"/>
        <end position="323"/>
    </location>
</feature>
<dbReference type="InterPro" id="IPR036097">
    <property type="entry name" value="HisK_dim/P_sf"/>
</dbReference>
<dbReference type="Gene3D" id="6.10.340.10">
    <property type="match status" value="1"/>
</dbReference>
<keyword evidence="4" id="KW-0597">Phosphoprotein</keyword>
<evidence type="ECO:0000256" key="5">
    <source>
        <dbReference type="ARBA" id="ARBA00022679"/>
    </source>
</evidence>
<dbReference type="Pfam" id="PF00672">
    <property type="entry name" value="HAMP"/>
    <property type="match status" value="1"/>
</dbReference>
<keyword evidence="5" id="KW-0808">Transferase</keyword>
<feature type="transmembrane region" description="Helical" evidence="7">
    <location>
        <begin position="12"/>
        <end position="39"/>
    </location>
</feature>
<evidence type="ECO:0000256" key="7">
    <source>
        <dbReference type="SAM" id="Phobius"/>
    </source>
</evidence>
<dbReference type="Gene3D" id="1.10.287.130">
    <property type="match status" value="1"/>
</dbReference>
<organism evidence="10 11">
    <name type="scientific">Leptospira kobayashii</name>
    <dbReference type="NCBI Taxonomy" id="1917830"/>
    <lineage>
        <taxon>Bacteria</taxon>
        <taxon>Pseudomonadati</taxon>
        <taxon>Spirochaetota</taxon>
        <taxon>Spirochaetia</taxon>
        <taxon>Leptospirales</taxon>
        <taxon>Leptospiraceae</taxon>
        <taxon>Leptospira</taxon>
    </lineage>
</organism>
<accession>A0ABM7ULC3</accession>
<feature type="transmembrane region" description="Helical" evidence="7">
    <location>
        <begin position="81"/>
        <end position="103"/>
    </location>
</feature>
<dbReference type="Proteomes" id="UP000245263">
    <property type="component" value="Chromosome 1"/>
</dbReference>
<gene>
    <name evidence="10" type="ORF">LPTSP3_g26940</name>
</gene>
<evidence type="ECO:0000256" key="3">
    <source>
        <dbReference type="ARBA" id="ARBA00012438"/>
    </source>
</evidence>
<dbReference type="SUPFAM" id="SSF55874">
    <property type="entry name" value="ATPase domain of HSP90 chaperone/DNA topoisomerase II/histidine kinase"/>
    <property type="match status" value="1"/>
</dbReference>
<dbReference type="InterPro" id="IPR036890">
    <property type="entry name" value="HATPase_C_sf"/>
</dbReference>
<dbReference type="InterPro" id="IPR003660">
    <property type="entry name" value="HAMP_dom"/>
</dbReference>
<dbReference type="SMART" id="SM00304">
    <property type="entry name" value="HAMP"/>
    <property type="match status" value="1"/>
</dbReference>
<keyword evidence="7" id="KW-1133">Transmembrane helix</keyword>
<feature type="transmembrane region" description="Helical" evidence="7">
    <location>
        <begin position="115"/>
        <end position="135"/>
    </location>
</feature>
<evidence type="ECO:0000313" key="10">
    <source>
        <dbReference type="EMBL" id="BDA79764.1"/>
    </source>
</evidence>
<protein>
    <recommendedName>
        <fullName evidence="3">histidine kinase</fullName>
        <ecNumber evidence="3">2.7.13.3</ecNumber>
    </recommendedName>
</protein>